<keyword evidence="5" id="KW-1185">Reference proteome</keyword>
<dbReference type="Gene3D" id="1.10.167.10">
    <property type="entry name" value="Regulator of G-protein Signalling 4, domain 2"/>
    <property type="match status" value="1"/>
</dbReference>
<feature type="coiled-coil region" evidence="1">
    <location>
        <begin position="43"/>
        <end position="104"/>
    </location>
</feature>
<feature type="compositionally biased region" description="Basic and acidic residues" evidence="2">
    <location>
        <begin position="410"/>
        <end position="421"/>
    </location>
</feature>
<organism evidence="4 5">
    <name type="scientific">Acrasis kona</name>
    <dbReference type="NCBI Taxonomy" id="1008807"/>
    <lineage>
        <taxon>Eukaryota</taxon>
        <taxon>Discoba</taxon>
        <taxon>Heterolobosea</taxon>
        <taxon>Tetramitia</taxon>
        <taxon>Eutetramitia</taxon>
        <taxon>Acrasidae</taxon>
        <taxon>Acrasis</taxon>
    </lineage>
</organism>
<gene>
    <name evidence="4" type="ORF">AKO1_013968</name>
</gene>
<dbReference type="EMBL" id="JAOPGA020000979">
    <property type="protein sequence ID" value="KAL0483713.1"/>
    <property type="molecule type" value="Genomic_DNA"/>
</dbReference>
<dbReference type="Proteomes" id="UP001431209">
    <property type="component" value="Unassembled WGS sequence"/>
</dbReference>
<dbReference type="InterPro" id="IPR044926">
    <property type="entry name" value="RGS_subdomain_2"/>
</dbReference>
<dbReference type="AlphaFoldDB" id="A0AAW2Z3Z3"/>
<feature type="region of interest" description="Disordered" evidence="2">
    <location>
        <begin position="364"/>
        <end position="483"/>
    </location>
</feature>
<evidence type="ECO:0000256" key="1">
    <source>
        <dbReference type="SAM" id="Coils"/>
    </source>
</evidence>
<evidence type="ECO:0000313" key="4">
    <source>
        <dbReference type="EMBL" id="KAL0483713.1"/>
    </source>
</evidence>
<dbReference type="SUPFAM" id="SSF48097">
    <property type="entry name" value="Regulator of G-protein signaling, RGS"/>
    <property type="match status" value="1"/>
</dbReference>
<dbReference type="Pfam" id="PF00615">
    <property type="entry name" value="RGS"/>
    <property type="match status" value="1"/>
</dbReference>
<protein>
    <recommendedName>
        <fullName evidence="3">RGS domain-containing protein</fullName>
    </recommendedName>
</protein>
<name>A0AAW2Z3Z3_9EUKA</name>
<proteinExistence type="predicted"/>
<reference evidence="4 5" key="1">
    <citation type="submission" date="2024-03" db="EMBL/GenBank/DDBJ databases">
        <title>The Acrasis kona genome and developmental transcriptomes reveal deep origins of eukaryotic multicellular pathways.</title>
        <authorList>
            <person name="Sheikh S."/>
            <person name="Fu C.-J."/>
            <person name="Brown M.W."/>
            <person name="Baldauf S.L."/>
        </authorList>
    </citation>
    <scope>NUCLEOTIDE SEQUENCE [LARGE SCALE GENOMIC DNA]</scope>
    <source>
        <strain evidence="4 5">ATCC MYA-3509</strain>
    </source>
</reference>
<feature type="compositionally biased region" description="Polar residues" evidence="2">
    <location>
        <begin position="22"/>
        <end position="35"/>
    </location>
</feature>
<feature type="compositionally biased region" description="Low complexity" evidence="2">
    <location>
        <begin position="454"/>
        <end position="471"/>
    </location>
</feature>
<dbReference type="PROSITE" id="PS50132">
    <property type="entry name" value="RGS"/>
    <property type="match status" value="1"/>
</dbReference>
<accession>A0AAW2Z3Z3</accession>
<evidence type="ECO:0000313" key="5">
    <source>
        <dbReference type="Proteomes" id="UP001431209"/>
    </source>
</evidence>
<feature type="domain" description="RGS" evidence="3">
    <location>
        <begin position="492"/>
        <end position="607"/>
    </location>
</feature>
<keyword evidence="1" id="KW-0175">Coiled coil</keyword>
<feature type="compositionally biased region" description="Pro residues" evidence="2">
    <location>
        <begin position="437"/>
        <end position="451"/>
    </location>
</feature>
<feature type="compositionally biased region" description="Polar residues" evidence="2">
    <location>
        <begin position="376"/>
        <end position="397"/>
    </location>
</feature>
<dbReference type="InterPro" id="IPR036305">
    <property type="entry name" value="RGS_sf"/>
</dbReference>
<sequence length="630" mass="72506">MQKRGHYGRQSLRGPDLDLNTEEQQIAKSPRNVTAETLEFDMSSSREALLKQLNEEMSQFENEQMAKANEYCRKFECDQTNKTMEHAKDERIRLLQELEISKLNMSEEVEIEVATKKSRLTKRIVETFDEDEYEKTLLETNELNPSEFENQLKALQEEQIKLNEELKLLGEKKRQEKETIGNYLREDISQSKSSLEQAKKERDLVYAMENQIKEKIKQTMRDYIIRAELAAQLDAPVVLAPSDVKILVSPRNGSITSTTTSTPPPQQQQYIKQEVVFSTEDEEIYSSDSDDDSVYIQNPQMRDIAEETISDEEYEDEEDDREENAIATLEMPRADLRKRSTSTYIVRRTSRTYAFRQSFLVPNKMRSQSDAEQQSKSKQSNQITFDLEPTSDQSSESTDLKLPSENVIHSAEHVHVEHDDTTESSAGEQEGAQEPPNAVPPTPLKTLPPVPSRKSLPALPSTPSTSTSPSLLPAPPKKALPSLPTKRLLKSQIDILLDDPQARAILQEYAIEGFCAESIMCWTDIQYYKRLYGNELRYKKTKFIYDQYLCQKSAPLLLNLPNFKKYNAPIEKILSLDYQSAQPEVFDGLFDRLEKQVKIEMFDLFLRFQKTSQYKKLLKTIPELLTATQA</sequence>
<evidence type="ECO:0000256" key="2">
    <source>
        <dbReference type="SAM" id="MobiDB-lite"/>
    </source>
</evidence>
<feature type="region of interest" description="Disordered" evidence="2">
    <location>
        <begin position="1"/>
        <end position="35"/>
    </location>
</feature>
<dbReference type="InterPro" id="IPR016137">
    <property type="entry name" value="RGS"/>
</dbReference>
<evidence type="ECO:0000259" key="3">
    <source>
        <dbReference type="PROSITE" id="PS50132"/>
    </source>
</evidence>
<comment type="caution">
    <text evidence="4">The sequence shown here is derived from an EMBL/GenBank/DDBJ whole genome shotgun (WGS) entry which is preliminary data.</text>
</comment>